<gene>
    <name evidence="2" type="ORF">AOQ84DRAFT_399086</name>
</gene>
<dbReference type="OrthoDB" id="2013972at2759"/>
<sequence length="339" mass="37930">MTSHSQGHSEEDAQSADQGSHIDSSEDPTSDTDSAFSRSEGSFLTTSITSSVLDYNGRRYHQFHDGKYIFPNDEKEQDRLDMLHHIYLLLQGGSIVTAPISNPNRVMDMGTGTGLWALDFSDQFPGADVLGVDLSPIQPTWVAPNCRFLVDDLEADWIYPSSQRFDYIHQRSLAGSIGDWKRLYCQALAHLSSGGWLEIQEFDVWFYSQGSGGLAEDSAIMRWQKLIDEASVGMGKRLNCAAELKAPLEAAGFTDVTSQIVKAPIGGWPKDRKLRDIGLYLQLQMNQALEAVTLGYFTRVLKWSEAETHVLIALVRNEFNDKSKQLYTYCRFISGRKPG</sequence>
<dbReference type="GO" id="GO:0032259">
    <property type="term" value="P:methylation"/>
    <property type="evidence" value="ECO:0007669"/>
    <property type="project" value="UniProtKB-KW"/>
</dbReference>
<dbReference type="Gene3D" id="3.40.50.150">
    <property type="entry name" value="Vaccinia Virus protein VP39"/>
    <property type="match status" value="1"/>
</dbReference>
<evidence type="ECO:0000313" key="2">
    <source>
        <dbReference type="EMBL" id="OCL06317.1"/>
    </source>
</evidence>
<keyword evidence="3" id="KW-1185">Reference proteome</keyword>
<dbReference type="EMBL" id="KV750092">
    <property type="protein sequence ID" value="OCL06317.1"/>
    <property type="molecule type" value="Genomic_DNA"/>
</dbReference>
<keyword evidence="2" id="KW-0808">Transferase</keyword>
<dbReference type="SUPFAM" id="SSF53335">
    <property type="entry name" value="S-adenosyl-L-methionine-dependent methyltransferases"/>
    <property type="match status" value="1"/>
</dbReference>
<dbReference type="PANTHER" id="PTHR43591:SF10">
    <property type="entry name" value="ABC TRANSMEMBRANE TYPE-1 DOMAIN-CONTAINING PROTEIN-RELATED"/>
    <property type="match status" value="1"/>
</dbReference>
<reference evidence="2 3" key="1">
    <citation type="journal article" date="2016" name="Nat. Commun.">
        <title>Ectomycorrhizal ecology is imprinted in the genome of the dominant symbiotic fungus Cenococcum geophilum.</title>
        <authorList>
            <consortium name="DOE Joint Genome Institute"/>
            <person name="Peter M."/>
            <person name="Kohler A."/>
            <person name="Ohm R.A."/>
            <person name="Kuo A."/>
            <person name="Krutzmann J."/>
            <person name="Morin E."/>
            <person name="Arend M."/>
            <person name="Barry K.W."/>
            <person name="Binder M."/>
            <person name="Choi C."/>
            <person name="Clum A."/>
            <person name="Copeland A."/>
            <person name="Grisel N."/>
            <person name="Haridas S."/>
            <person name="Kipfer T."/>
            <person name="LaButti K."/>
            <person name="Lindquist E."/>
            <person name="Lipzen A."/>
            <person name="Maire R."/>
            <person name="Meier B."/>
            <person name="Mihaltcheva S."/>
            <person name="Molinier V."/>
            <person name="Murat C."/>
            <person name="Poggeler S."/>
            <person name="Quandt C.A."/>
            <person name="Sperisen C."/>
            <person name="Tritt A."/>
            <person name="Tisserant E."/>
            <person name="Crous P.W."/>
            <person name="Henrissat B."/>
            <person name="Nehls U."/>
            <person name="Egli S."/>
            <person name="Spatafora J.W."/>
            <person name="Grigoriev I.V."/>
            <person name="Martin F.M."/>
        </authorList>
    </citation>
    <scope>NUCLEOTIDE SEQUENCE [LARGE SCALE GENOMIC DNA]</scope>
    <source>
        <strain evidence="2 3">CBS 207.34</strain>
    </source>
</reference>
<dbReference type="PANTHER" id="PTHR43591">
    <property type="entry name" value="METHYLTRANSFERASE"/>
    <property type="match status" value="1"/>
</dbReference>
<dbReference type="InterPro" id="IPR029063">
    <property type="entry name" value="SAM-dependent_MTases_sf"/>
</dbReference>
<feature type="region of interest" description="Disordered" evidence="1">
    <location>
        <begin position="1"/>
        <end position="38"/>
    </location>
</feature>
<dbReference type="AlphaFoldDB" id="A0A8E2JR32"/>
<keyword evidence="2" id="KW-0489">Methyltransferase</keyword>
<protein>
    <submittedName>
        <fullName evidence="2">S-adenosyl-L-methionine-dependent methyltransferase</fullName>
    </submittedName>
</protein>
<organism evidence="2 3">
    <name type="scientific">Glonium stellatum</name>
    <dbReference type="NCBI Taxonomy" id="574774"/>
    <lineage>
        <taxon>Eukaryota</taxon>
        <taxon>Fungi</taxon>
        <taxon>Dikarya</taxon>
        <taxon>Ascomycota</taxon>
        <taxon>Pezizomycotina</taxon>
        <taxon>Dothideomycetes</taxon>
        <taxon>Pleosporomycetidae</taxon>
        <taxon>Gloniales</taxon>
        <taxon>Gloniaceae</taxon>
        <taxon>Glonium</taxon>
    </lineage>
</organism>
<dbReference type="GO" id="GO:0008168">
    <property type="term" value="F:methyltransferase activity"/>
    <property type="evidence" value="ECO:0007669"/>
    <property type="project" value="UniProtKB-KW"/>
</dbReference>
<proteinExistence type="predicted"/>
<evidence type="ECO:0000313" key="3">
    <source>
        <dbReference type="Proteomes" id="UP000250140"/>
    </source>
</evidence>
<name>A0A8E2JR32_9PEZI</name>
<dbReference type="Proteomes" id="UP000250140">
    <property type="component" value="Unassembled WGS sequence"/>
</dbReference>
<dbReference type="CDD" id="cd02440">
    <property type="entry name" value="AdoMet_MTases"/>
    <property type="match status" value="1"/>
</dbReference>
<evidence type="ECO:0000256" key="1">
    <source>
        <dbReference type="SAM" id="MobiDB-lite"/>
    </source>
</evidence>
<accession>A0A8E2JR32</accession>
<dbReference type="Pfam" id="PF13489">
    <property type="entry name" value="Methyltransf_23"/>
    <property type="match status" value="1"/>
</dbReference>